<dbReference type="MEROPS" id="M04.016"/>
<dbReference type="PRINTS" id="PR00730">
    <property type="entry name" value="THERMOLYSIN"/>
</dbReference>
<feature type="non-terminal residue" evidence="10">
    <location>
        <position position="1"/>
    </location>
</feature>
<dbReference type="AlphaFoldDB" id="R1F504"/>
<dbReference type="InterPro" id="IPR050728">
    <property type="entry name" value="Zinc_Metalloprotease_M4"/>
</dbReference>
<keyword evidence="11" id="KW-1185">Reference proteome</keyword>
<evidence type="ECO:0000259" key="8">
    <source>
        <dbReference type="Pfam" id="PF02868"/>
    </source>
</evidence>
<dbReference type="PANTHER" id="PTHR33794">
    <property type="entry name" value="BACILLOLYSIN"/>
    <property type="match status" value="1"/>
</dbReference>
<dbReference type="PANTHER" id="PTHR33794:SF1">
    <property type="entry name" value="BACILLOLYSIN"/>
    <property type="match status" value="1"/>
</dbReference>
<evidence type="ECO:0000256" key="2">
    <source>
        <dbReference type="ARBA" id="ARBA00022670"/>
    </source>
</evidence>
<feature type="active site" evidence="7">
    <location>
        <position position="2"/>
    </location>
</feature>
<dbReference type="Proteomes" id="UP000013526">
    <property type="component" value="Unassembled WGS sequence"/>
</dbReference>
<comment type="caution">
    <text evidence="10">The sequence shown here is derived from an EMBL/GenBank/DDBJ whole genome shotgun (WGS) entry which is preliminary data.</text>
</comment>
<dbReference type="InterPro" id="IPR007280">
    <property type="entry name" value="Peptidase_C_arc/bac"/>
</dbReference>
<evidence type="ECO:0000256" key="6">
    <source>
        <dbReference type="ARBA" id="ARBA00023145"/>
    </source>
</evidence>
<evidence type="ECO:0000313" key="11">
    <source>
        <dbReference type="Proteomes" id="UP000013526"/>
    </source>
</evidence>
<dbReference type="EMBL" id="AQGQ01000072">
    <property type="protein sequence ID" value="EOD54933.1"/>
    <property type="molecule type" value="Genomic_DNA"/>
</dbReference>
<keyword evidence="4" id="KW-0862">Zinc</keyword>
<gene>
    <name evidence="10" type="ORF">G113_11636</name>
</gene>
<dbReference type="Pfam" id="PF02868">
    <property type="entry name" value="Peptidase_M4_C"/>
    <property type="match status" value="1"/>
</dbReference>
<evidence type="ECO:0000256" key="3">
    <source>
        <dbReference type="ARBA" id="ARBA00022801"/>
    </source>
</evidence>
<keyword evidence="5" id="KW-0482">Metalloprotease</keyword>
<feature type="domain" description="Peptidase M4 C-terminal" evidence="8">
    <location>
        <begin position="12"/>
        <end position="156"/>
    </location>
</feature>
<accession>R1F504</accession>
<dbReference type="Pfam" id="PF04151">
    <property type="entry name" value="PPC"/>
    <property type="match status" value="1"/>
</dbReference>
<feature type="domain" description="Peptidase C-terminal archaeal/bacterial" evidence="9">
    <location>
        <begin position="190"/>
        <end position="256"/>
    </location>
</feature>
<dbReference type="SUPFAM" id="SSF55486">
    <property type="entry name" value="Metalloproteases ('zincins'), catalytic domain"/>
    <property type="match status" value="1"/>
</dbReference>
<evidence type="ECO:0000259" key="9">
    <source>
        <dbReference type="Pfam" id="PF04151"/>
    </source>
</evidence>
<protein>
    <submittedName>
        <fullName evidence="10">Elastase</fullName>
    </submittedName>
</protein>
<dbReference type="InterPro" id="IPR001570">
    <property type="entry name" value="Peptidase_M4_C_domain"/>
</dbReference>
<dbReference type="FunFam" id="2.60.120.380:FF:000013">
    <property type="entry name" value="Alkaline serine protease"/>
    <property type="match status" value="1"/>
</dbReference>
<reference evidence="10 11" key="1">
    <citation type="journal article" date="2013" name="Genome Announc.">
        <title>Draft Genome Sequence of Aeromonas molluscorum Strain 848TT, Isolated from Bivalve Molluscs.</title>
        <authorList>
            <person name="Spataro N."/>
            <person name="Farfan M."/>
            <person name="Albarral V."/>
            <person name="Sanglas A."/>
            <person name="Loren J.G."/>
            <person name="Fuste M.C."/>
            <person name="Bosch E."/>
        </authorList>
    </citation>
    <scope>NUCLEOTIDE SEQUENCE [LARGE SCALE GENOMIC DNA]</scope>
    <source>
        <strain evidence="10 11">848</strain>
    </source>
</reference>
<feature type="active site" description="Proton donor" evidence="7">
    <location>
        <position position="84"/>
    </location>
</feature>
<proteinExistence type="inferred from homology"/>
<comment type="similarity">
    <text evidence="1">Belongs to the peptidase M4 family.</text>
</comment>
<dbReference type="InterPro" id="IPR023612">
    <property type="entry name" value="Peptidase_M4"/>
</dbReference>
<organism evidence="10 11">
    <name type="scientific">Aeromonas molluscorum 848</name>
    <dbReference type="NCBI Taxonomy" id="1268236"/>
    <lineage>
        <taxon>Bacteria</taxon>
        <taxon>Pseudomonadati</taxon>
        <taxon>Pseudomonadota</taxon>
        <taxon>Gammaproteobacteria</taxon>
        <taxon>Aeromonadales</taxon>
        <taxon>Aeromonadaceae</taxon>
        <taxon>Aeromonas</taxon>
    </lineage>
</organism>
<dbReference type="Gene3D" id="1.10.390.10">
    <property type="entry name" value="Neutral Protease Domain 2"/>
    <property type="match status" value="1"/>
</dbReference>
<keyword evidence="2" id="KW-0645">Protease</keyword>
<sequence>HEVSHGFTEQNAGLVYANQSGGINEAFSDMAGEAAENFMKGSNDWLVGAQIFKGNGSLRYFEDPTRDGRSIGHASDYRSGMDVHHSSGVYNRAFYLLANSSGWNTRKAFEVFVLANRLYWGPNASFDQGACGVTRAATDLDYSLSDVAAAFSTVGVNASCGSTPPSGGSVLQNGVAQTGLAGAQGGKLNYTIEVPAGKSTLVVASSGGSGDADLYVKFGAVPTSTSYDCRPYKSGNTETCTLNAPKAGTWHVQLSGFSAFSGVSLKASY</sequence>
<name>R1F504_9GAMM</name>
<evidence type="ECO:0000256" key="1">
    <source>
        <dbReference type="ARBA" id="ARBA00009388"/>
    </source>
</evidence>
<dbReference type="PATRIC" id="fig|1268236.3.peg.2297"/>
<keyword evidence="6" id="KW-0865">Zymogen</keyword>
<evidence type="ECO:0000256" key="7">
    <source>
        <dbReference type="PIRSR" id="PIRSR623612-1"/>
    </source>
</evidence>
<evidence type="ECO:0000256" key="4">
    <source>
        <dbReference type="ARBA" id="ARBA00022833"/>
    </source>
</evidence>
<dbReference type="RefSeq" id="WP_005901650.1">
    <property type="nucleotide sequence ID" value="NZ_AQGQ01000072.1"/>
</dbReference>
<evidence type="ECO:0000256" key="5">
    <source>
        <dbReference type="ARBA" id="ARBA00023049"/>
    </source>
</evidence>
<dbReference type="GO" id="GO:0006508">
    <property type="term" value="P:proteolysis"/>
    <property type="evidence" value="ECO:0007669"/>
    <property type="project" value="UniProtKB-KW"/>
</dbReference>
<keyword evidence="3" id="KW-0378">Hydrolase</keyword>
<dbReference type="InterPro" id="IPR027268">
    <property type="entry name" value="Peptidase_M4/M1_CTD_sf"/>
</dbReference>
<dbReference type="GO" id="GO:0004222">
    <property type="term" value="F:metalloendopeptidase activity"/>
    <property type="evidence" value="ECO:0007669"/>
    <property type="project" value="InterPro"/>
</dbReference>
<evidence type="ECO:0000313" key="10">
    <source>
        <dbReference type="EMBL" id="EOD54933.1"/>
    </source>
</evidence>
<dbReference type="Gene3D" id="2.60.120.380">
    <property type="match status" value="1"/>
</dbReference>